<dbReference type="EMBL" id="CP002159">
    <property type="protein sequence ID" value="ADL56323.1"/>
    <property type="molecule type" value="Genomic_DNA"/>
</dbReference>
<dbReference type="InterPro" id="IPR045584">
    <property type="entry name" value="Pilin-like"/>
</dbReference>
<gene>
    <name evidence="2" type="ordered locus">Galf_2320</name>
</gene>
<reference evidence="2 3" key="1">
    <citation type="submission" date="2010-08" db="EMBL/GenBank/DDBJ databases">
        <title>Complete sequence of Gallionella capsiferriformans ES-2.</title>
        <authorList>
            <consortium name="US DOE Joint Genome Institute"/>
            <person name="Lucas S."/>
            <person name="Copeland A."/>
            <person name="Lapidus A."/>
            <person name="Cheng J.-F."/>
            <person name="Bruce D."/>
            <person name="Goodwin L."/>
            <person name="Pitluck S."/>
            <person name="Chertkov O."/>
            <person name="Davenport K.W."/>
            <person name="Detter J.C."/>
            <person name="Han C."/>
            <person name="Tapia R."/>
            <person name="Land M."/>
            <person name="Hauser L."/>
            <person name="Chang Y.-J."/>
            <person name="Jeffries C."/>
            <person name="Kyrpides N."/>
            <person name="Ivanova N."/>
            <person name="Mikhailova N."/>
            <person name="Shelobolina E.S."/>
            <person name="Picardal F."/>
            <person name="Roden E."/>
            <person name="Emerson D."/>
            <person name="Woyke T."/>
        </authorList>
    </citation>
    <scope>NUCLEOTIDE SEQUENCE [LARGE SCALE GENOMIC DNA]</scope>
    <source>
        <strain evidence="2 3">ES-2</strain>
    </source>
</reference>
<protein>
    <recommendedName>
        <fullName evidence="4">Type II secretion system protein</fullName>
    </recommendedName>
</protein>
<dbReference type="AlphaFoldDB" id="D9SJD5"/>
<dbReference type="InterPro" id="IPR012902">
    <property type="entry name" value="N_methyl_site"/>
</dbReference>
<dbReference type="Pfam" id="PF07963">
    <property type="entry name" value="N_methyl"/>
    <property type="match status" value="1"/>
</dbReference>
<dbReference type="OrthoDB" id="6038212at2"/>
<keyword evidence="1" id="KW-1133">Transmembrane helix</keyword>
<dbReference type="KEGG" id="gca:Galf_2320"/>
<evidence type="ECO:0008006" key="4">
    <source>
        <dbReference type="Google" id="ProtNLM"/>
    </source>
</evidence>
<dbReference type="Proteomes" id="UP000001235">
    <property type="component" value="Chromosome"/>
</dbReference>
<keyword evidence="1" id="KW-0472">Membrane</keyword>
<accession>D9SJD5</accession>
<keyword evidence="3" id="KW-1185">Reference proteome</keyword>
<name>D9SJD5_GALCS</name>
<dbReference type="RefSeq" id="WP_013294246.1">
    <property type="nucleotide sequence ID" value="NC_014394.1"/>
</dbReference>
<proteinExistence type="predicted"/>
<evidence type="ECO:0000313" key="3">
    <source>
        <dbReference type="Proteomes" id="UP000001235"/>
    </source>
</evidence>
<feature type="transmembrane region" description="Helical" evidence="1">
    <location>
        <begin position="7"/>
        <end position="32"/>
    </location>
</feature>
<organism evidence="2 3">
    <name type="scientific">Gallionella capsiferriformans (strain ES-2)</name>
    <name type="common">Gallionella ferruginea capsiferriformans (strain ES-2)</name>
    <dbReference type="NCBI Taxonomy" id="395494"/>
    <lineage>
        <taxon>Bacteria</taxon>
        <taxon>Pseudomonadati</taxon>
        <taxon>Pseudomonadota</taxon>
        <taxon>Betaproteobacteria</taxon>
        <taxon>Nitrosomonadales</taxon>
        <taxon>Gallionellaceae</taxon>
        <taxon>Gallionella</taxon>
    </lineage>
</organism>
<evidence type="ECO:0000313" key="2">
    <source>
        <dbReference type="EMBL" id="ADL56323.1"/>
    </source>
</evidence>
<dbReference type="HOGENOM" id="CLU_098182_0_0_4"/>
<dbReference type="eggNOG" id="COG2165">
    <property type="taxonomic scope" value="Bacteria"/>
</dbReference>
<dbReference type="STRING" id="395494.Galf_2320"/>
<keyword evidence="1" id="KW-0812">Transmembrane</keyword>
<sequence length="274" mass="28804" precursor="true">MKKRTQIGFTLVEMAIVMFVMALMLGGGLTILSAQQDQQKTEENSAKLNEVREALIGYVIANQRLPCPASSTSNGLETFCTNALGTACGLPIVPPAAIPAHGRCTNPYNGFLPAVTLGLSPTDTQGYAMDSWGTVQSRIRYAVYEGRITGGTANYSTFTASGEMAIATMSNIANFSSNNPLLSVCTNAIGITSTTCNTAIALTSQSPAVIFSLGENAMTGGTSANEAANLNGDPVFISRALTSSAETGGEFDDQVNWLSLYILFNRMVQAGKLP</sequence>
<dbReference type="SUPFAM" id="SSF54523">
    <property type="entry name" value="Pili subunits"/>
    <property type="match status" value="1"/>
</dbReference>
<evidence type="ECO:0000256" key="1">
    <source>
        <dbReference type="SAM" id="Phobius"/>
    </source>
</evidence>